<evidence type="ECO:0000313" key="3">
    <source>
        <dbReference type="Proteomes" id="UP000265692"/>
    </source>
</evidence>
<evidence type="ECO:0000313" key="2">
    <source>
        <dbReference type="EMBL" id="RHW36749.1"/>
    </source>
</evidence>
<keyword evidence="3" id="KW-1185">Reference proteome</keyword>
<comment type="caution">
    <text evidence="2">The sequence shown here is derived from an EMBL/GenBank/DDBJ whole genome shotgun (WGS) entry which is preliminary data.</text>
</comment>
<dbReference type="OrthoDB" id="2739766at2"/>
<dbReference type="RefSeq" id="WP_118876273.1">
    <property type="nucleotide sequence ID" value="NZ_QWEI01000004.1"/>
</dbReference>
<feature type="transmembrane region" description="Helical" evidence="1">
    <location>
        <begin position="30"/>
        <end position="48"/>
    </location>
</feature>
<reference evidence="2 3" key="1">
    <citation type="submission" date="2018-08" db="EMBL/GenBank/DDBJ databases">
        <title>Lysinibacillus sp. YLB-03 draft genome sequence.</title>
        <authorList>
            <person name="Yu L."/>
        </authorList>
    </citation>
    <scope>NUCLEOTIDE SEQUENCE [LARGE SCALE GENOMIC DNA]</scope>
    <source>
        <strain evidence="2 3">YLB-03</strain>
    </source>
</reference>
<dbReference type="AlphaFoldDB" id="A0A396S7S4"/>
<feature type="transmembrane region" description="Helical" evidence="1">
    <location>
        <begin position="6"/>
        <end position="23"/>
    </location>
</feature>
<protein>
    <submittedName>
        <fullName evidence="2">Uncharacterized protein</fullName>
    </submittedName>
</protein>
<organism evidence="2 3">
    <name type="scientific">Ureibacillus yapensis</name>
    <dbReference type="NCBI Taxonomy" id="2304605"/>
    <lineage>
        <taxon>Bacteria</taxon>
        <taxon>Bacillati</taxon>
        <taxon>Bacillota</taxon>
        <taxon>Bacilli</taxon>
        <taxon>Bacillales</taxon>
        <taxon>Caryophanaceae</taxon>
        <taxon>Ureibacillus</taxon>
    </lineage>
</organism>
<proteinExistence type="predicted"/>
<keyword evidence="1" id="KW-1133">Transmembrane helix</keyword>
<keyword evidence="1" id="KW-0472">Membrane</keyword>
<keyword evidence="1" id="KW-0812">Transmembrane</keyword>
<sequence>MSISFSQIFIVFIFIGGPLLLQIMAKKWTWLATVIAGYILYALWGMVLHSTSDVTEYGTGYGMLIPPYLIFITLLGMFLQKMSDKSKKEKEHLKE</sequence>
<accession>A0A396S7S4</accession>
<dbReference type="Proteomes" id="UP000265692">
    <property type="component" value="Unassembled WGS sequence"/>
</dbReference>
<name>A0A396S7S4_9BACL</name>
<gene>
    <name evidence="2" type="ORF">D1B33_10175</name>
</gene>
<evidence type="ECO:0000256" key="1">
    <source>
        <dbReference type="SAM" id="Phobius"/>
    </source>
</evidence>
<feature type="transmembrane region" description="Helical" evidence="1">
    <location>
        <begin position="60"/>
        <end position="79"/>
    </location>
</feature>
<dbReference type="EMBL" id="QWEI01000004">
    <property type="protein sequence ID" value="RHW36749.1"/>
    <property type="molecule type" value="Genomic_DNA"/>
</dbReference>